<dbReference type="InterPro" id="IPR010598">
    <property type="entry name" value="C5-epim_C"/>
</dbReference>
<proteinExistence type="predicted"/>
<accession>A0A6J4TDW7</accession>
<evidence type="ECO:0000259" key="2">
    <source>
        <dbReference type="Pfam" id="PF06662"/>
    </source>
</evidence>
<feature type="region of interest" description="Disordered" evidence="1">
    <location>
        <begin position="232"/>
        <end position="267"/>
    </location>
</feature>
<evidence type="ECO:0000256" key="1">
    <source>
        <dbReference type="SAM" id="MobiDB-lite"/>
    </source>
</evidence>
<gene>
    <name evidence="3" type="ORF">AVDCRST_MAG67-3261</name>
</gene>
<reference evidence="3" key="1">
    <citation type="submission" date="2020-02" db="EMBL/GenBank/DDBJ databases">
        <authorList>
            <person name="Meier V. D."/>
        </authorList>
    </citation>
    <scope>NUCLEOTIDE SEQUENCE</scope>
    <source>
        <strain evidence="3">AVDCRST_MAG67</strain>
    </source>
</reference>
<sequence>GDARFGRAARRALGAFERPAPLGVAVAHGQGQRYTMYSFAPRLRIYNGELQALIGLRDVARISGSRRARRLFARGEPVARRSVRALDTGAWSLYSEGGAESTVEYHRLVGTFLQGMCTRTGTRTYCAAGRRLARYVGEPPRMQVRAQRRPYARRRTGITFTLSKVSDVMVQVLDRRGHVAFARGMRLSRGRHRLVWVPRHTGRHRLRIVAVGPGGTRAAVQRTLIAKAVPTKASKKAKAAARKRAATAARERAAKAARVRAARGSAR</sequence>
<name>A0A6J4TDW7_9ACTN</name>
<feature type="compositionally biased region" description="Basic residues" evidence="1">
    <location>
        <begin position="233"/>
        <end position="245"/>
    </location>
</feature>
<organism evidence="3">
    <name type="scientific">uncultured Solirubrobacteraceae bacterium</name>
    <dbReference type="NCBI Taxonomy" id="1162706"/>
    <lineage>
        <taxon>Bacteria</taxon>
        <taxon>Bacillati</taxon>
        <taxon>Actinomycetota</taxon>
        <taxon>Thermoleophilia</taxon>
        <taxon>Solirubrobacterales</taxon>
        <taxon>Solirubrobacteraceae</taxon>
        <taxon>environmental samples</taxon>
    </lineage>
</organism>
<protein>
    <recommendedName>
        <fullName evidence="2">D-glucuronyl C5-epimerase C-terminal domain-containing protein</fullName>
    </recommendedName>
</protein>
<dbReference type="AlphaFoldDB" id="A0A6J4TDW7"/>
<feature type="non-terminal residue" evidence="3">
    <location>
        <position position="1"/>
    </location>
</feature>
<dbReference type="Pfam" id="PF06662">
    <property type="entry name" value="C5-epim_C"/>
    <property type="match status" value="1"/>
</dbReference>
<feature type="domain" description="D-glucuronyl C5-epimerase C-terminal" evidence="2">
    <location>
        <begin position="2"/>
        <end position="125"/>
    </location>
</feature>
<dbReference type="EMBL" id="CADCVQ010000140">
    <property type="protein sequence ID" value="CAA9520142.1"/>
    <property type="molecule type" value="Genomic_DNA"/>
</dbReference>
<evidence type="ECO:0000313" key="3">
    <source>
        <dbReference type="EMBL" id="CAA9520142.1"/>
    </source>
</evidence>
<feature type="compositionally biased region" description="Basic residues" evidence="1">
    <location>
        <begin position="255"/>
        <end position="267"/>
    </location>
</feature>